<evidence type="ECO:0000313" key="2">
    <source>
        <dbReference type="Proteomes" id="UP000245207"/>
    </source>
</evidence>
<dbReference type="PANTHER" id="PTHR48476">
    <property type="entry name" value="SHORT-CHAIN DEHYDROGENASE TIC 32, CHLOROPLASTIC-LIKE"/>
    <property type="match status" value="1"/>
</dbReference>
<organism evidence="1 2">
    <name type="scientific">Artemisia annua</name>
    <name type="common">Sweet wormwood</name>
    <dbReference type="NCBI Taxonomy" id="35608"/>
    <lineage>
        <taxon>Eukaryota</taxon>
        <taxon>Viridiplantae</taxon>
        <taxon>Streptophyta</taxon>
        <taxon>Embryophyta</taxon>
        <taxon>Tracheophyta</taxon>
        <taxon>Spermatophyta</taxon>
        <taxon>Magnoliopsida</taxon>
        <taxon>eudicotyledons</taxon>
        <taxon>Gunneridae</taxon>
        <taxon>Pentapetalae</taxon>
        <taxon>asterids</taxon>
        <taxon>campanulids</taxon>
        <taxon>Asterales</taxon>
        <taxon>Asteraceae</taxon>
        <taxon>Asteroideae</taxon>
        <taxon>Anthemideae</taxon>
        <taxon>Artemisiinae</taxon>
        <taxon>Artemisia</taxon>
    </lineage>
</organism>
<comment type="caution">
    <text evidence="1">The sequence shown here is derived from an EMBL/GenBank/DDBJ whole genome shotgun (WGS) entry which is preliminary data.</text>
</comment>
<dbReference type="EMBL" id="PKPP01012554">
    <property type="protein sequence ID" value="PWA42205.1"/>
    <property type="molecule type" value="Genomic_DNA"/>
</dbReference>
<dbReference type="OrthoDB" id="191139at2759"/>
<dbReference type="PANTHER" id="PTHR48476:SF1">
    <property type="entry name" value="SHORT-CHAIN DEHYDROGENASE TIC 32, CHLOROPLASTIC-LIKE"/>
    <property type="match status" value="1"/>
</dbReference>
<accession>A0A2U1KZM3</accession>
<dbReference type="InterPro" id="IPR055280">
    <property type="entry name" value="TIC32"/>
</dbReference>
<keyword evidence="2" id="KW-1185">Reference proteome</keyword>
<gene>
    <name evidence="1" type="ORF">CTI12_AA545920</name>
</gene>
<sequence>MIEGYGSLHSFHKYLLLLMMIEGCGKFISLKMEMKRMNISKKSVINRMFQIKKPNCYKANVVVAEDESGHATKPEIQHTCDFTSDHIDARGPITPTKAGKGKPDELLCEMEDNDICHLNECSPAFYRLLLHQTTSADYLKPEKKVARQLCVAQNDRNGNGCDSSLSNICRSSVVPNSLGKFLLLAHMNSAVTLAFAAVGNFPRAEGMIPLFRAVPQLENKRVNKFNNLSGDTKFHEFDGTFLGYWVEFLNCLNTVHALKLEPASNCKETIIKGYPNSTIDIMELHISSLESARNFANEFIDKGLRLNILMHACNAATVANLPNSLGKFLLLAHMNSAVTLAFAAVGNFPWAEGMIPLFRAVPQLENKRVKKFNNLSGDTKFHEFDGTFLGYWVEFLNCLNTVHALKLEPAANCKETIIKGYPNSTIDIMELHISSLESARNFANEFIDKGLRLNILM</sequence>
<dbReference type="AlphaFoldDB" id="A0A2U1KZM3"/>
<proteinExistence type="predicted"/>
<reference evidence="1 2" key="1">
    <citation type="journal article" date="2018" name="Mol. Plant">
        <title>The genome of Artemisia annua provides insight into the evolution of Asteraceae family and artemisinin biosynthesis.</title>
        <authorList>
            <person name="Shen Q."/>
            <person name="Zhang L."/>
            <person name="Liao Z."/>
            <person name="Wang S."/>
            <person name="Yan T."/>
            <person name="Shi P."/>
            <person name="Liu M."/>
            <person name="Fu X."/>
            <person name="Pan Q."/>
            <person name="Wang Y."/>
            <person name="Lv Z."/>
            <person name="Lu X."/>
            <person name="Zhang F."/>
            <person name="Jiang W."/>
            <person name="Ma Y."/>
            <person name="Chen M."/>
            <person name="Hao X."/>
            <person name="Li L."/>
            <person name="Tang Y."/>
            <person name="Lv G."/>
            <person name="Zhou Y."/>
            <person name="Sun X."/>
            <person name="Brodelius P.E."/>
            <person name="Rose J.K.C."/>
            <person name="Tang K."/>
        </authorList>
    </citation>
    <scope>NUCLEOTIDE SEQUENCE [LARGE SCALE GENOMIC DNA]</scope>
    <source>
        <strain evidence="2">cv. Huhao1</strain>
        <tissue evidence="1">Leaf</tissue>
    </source>
</reference>
<dbReference type="Proteomes" id="UP000245207">
    <property type="component" value="Unassembled WGS sequence"/>
</dbReference>
<protein>
    <submittedName>
        <fullName evidence="1">Glucose/ribitol dehydrogenase</fullName>
    </submittedName>
</protein>
<name>A0A2U1KZM3_ARTAN</name>
<evidence type="ECO:0000313" key="1">
    <source>
        <dbReference type="EMBL" id="PWA42205.1"/>
    </source>
</evidence>